<dbReference type="OrthoDB" id="9812429at2"/>
<protein>
    <submittedName>
        <fullName evidence="2">Putative amidase domain-containing protein</fullName>
    </submittedName>
</protein>
<evidence type="ECO:0000259" key="1">
    <source>
        <dbReference type="Pfam" id="PF12671"/>
    </source>
</evidence>
<accession>A0A1N7NXT7</accession>
<dbReference type="STRING" id="252246.SAMN05421799_11054"/>
<dbReference type="AlphaFoldDB" id="A0A1N7NXT7"/>
<sequence length="320" mass="37028">MSSCIDALRSYFDTRARVWLHGSLGDRGRERLAPGIESLVHQAKQKRRAYERLGKRLVRVHTEVRIDKLEENAEKTVADVEATERICFTYQEAAHPSVECCLIRHQMRWAKEGGVWHRVTGRESAMGCDLVRETRGPQDAVHPRFPRDPEWQAGVYDRIRAVRYADAWWDGTNPRFPRFSDDCTNFVSQCLFAGGLPMWGESDRTKGWWFQFGSKPNWSYSWSTAQALYLVLTSAFGGQVVSDPSELKMGDVIFYDWNGEGIFHHSTLVTDFDAMGEPLVNAHTIDSYHRPWVYMDSPAWTPRTRYAWVHLPDRVKRPSR</sequence>
<reference evidence="3" key="1">
    <citation type="submission" date="2017-01" db="EMBL/GenBank/DDBJ databases">
        <authorList>
            <person name="Varghese N."/>
            <person name="Submissions S."/>
        </authorList>
    </citation>
    <scope>NUCLEOTIDE SEQUENCE [LARGE SCALE GENOMIC DNA]</scope>
    <source>
        <strain evidence="3">DSM 16176</strain>
    </source>
</reference>
<name>A0A1N7NXT7_9BACL</name>
<dbReference type="Pfam" id="PF12671">
    <property type="entry name" value="Amidase_6"/>
    <property type="match status" value="1"/>
</dbReference>
<feature type="domain" description="Putative amidase" evidence="1">
    <location>
        <begin position="156"/>
        <end position="295"/>
    </location>
</feature>
<dbReference type="Proteomes" id="UP000186156">
    <property type="component" value="Unassembled WGS sequence"/>
</dbReference>
<gene>
    <name evidence="2" type="ORF">SAMN05421799_11054</name>
</gene>
<proteinExistence type="predicted"/>
<evidence type="ECO:0000313" key="2">
    <source>
        <dbReference type="EMBL" id="SIT03098.1"/>
    </source>
</evidence>
<dbReference type="InterPro" id="IPR024301">
    <property type="entry name" value="Amidase_6"/>
</dbReference>
<dbReference type="PANTHER" id="PTHR40032">
    <property type="entry name" value="EXPORTED PROTEIN-RELATED"/>
    <property type="match status" value="1"/>
</dbReference>
<dbReference type="PANTHER" id="PTHR40032:SF1">
    <property type="entry name" value="EXPORTED PROTEIN"/>
    <property type="match status" value="1"/>
</dbReference>
<dbReference type="RefSeq" id="WP_076348231.1">
    <property type="nucleotide sequence ID" value="NZ_FTOO01000010.1"/>
</dbReference>
<keyword evidence="3" id="KW-1185">Reference proteome</keyword>
<organism evidence="2 3">
    <name type="scientific">Alicyclobacillus vulcanalis</name>
    <dbReference type="NCBI Taxonomy" id="252246"/>
    <lineage>
        <taxon>Bacteria</taxon>
        <taxon>Bacillati</taxon>
        <taxon>Bacillota</taxon>
        <taxon>Bacilli</taxon>
        <taxon>Bacillales</taxon>
        <taxon>Alicyclobacillaceae</taxon>
        <taxon>Alicyclobacillus</taxon>
    </lineage>
</organism>
<evidence type="ECO:0000313" key="3">
    <source>
        <dbReference type="Proteomes" id="UP000186156"/>
    </source>
</evidence>
<dbReference type="EMBL" id="FTOO01000010">
    <property type="protein sequence ID" value="SIT03098.1"/>
    <property type="molecule type" value="Genomic_DNA"/>
</dbReference>